<gene>
    <name evidence="1" type="ORF">KHM83_13155</name>
</gene>
<dbReference type="RefSeq" id="WP_213237489.1">
    <property type="nucleotide sequence ID" value="NZ_JAHBCL010000023.1"/>
</dbReference>
<sequence length="152" mass="17956">MEKTKTYTYFGIESNGVIGNRGLVANENGDFDPDYITERLGIKPFKFWKKGDFRKNRTQYMFSSWDAERSEINRLDVEAQCMDTIKNLKGKIEILKEIKEKFDVNYVIVVVPYIYGEEQPIIYFNKEIIEFCYITGTTINMDMYIFKEDDKG</sequence>
<dbReference type="EMBL" id="JAHBCL010000023">
    <property type="protein sequence ID" value="MBS7527627.1"/>
    <property type="molecule type" value="Genomic_DNA"/>
</dbReference>
<evidence type="ECO:0000313" key="1">
    <source>
        <dbReference type="EMBL" id="MBS7527627.1"/>
    </source>
</evidence>
<keyword evidence="2" id="KW-1185">Reference proteome</keyword>
<comment type="caution">
    <text evidence="1">The sequence shown here is derived from an EMBL/GenBank/DDBJ whole genome shotgun (WGS) entry which is preliminary data.</text>
</comment>
<dbReference type="Proteomes" id="UP000746471">
    <property type="component" value="Unassembled WGS sequence"/>
</dbReference>
<evidence type="ECO:0000313" key="2">
    <source>
        <dbReference type="Proteomes" id="UP000746471"/>
    </source>
</evidence>
<protein>
    <submittedName>
        <fullName evidence="1">DUF4279 domain-containing protein</fullName>
    </submittedName>
</protein>
<name>A0ABS5PUB8_9FIRM</name>
<accession>A0ABS5PUB8</accession>
<proteinExistence type="predicted"/>
<dbReference type="Pfam" id="PF14106">
    <property type="entry name" value="DUF4279"/>
    <property type="match status" value="1"/>
</dbReference>
<reference evidence="1 2" key="1">
    <citation type="submission" date="2021-05" db="EMBL/GenBank/DDBJ databases">
        <title>Fusibacter ferrireducens sp. nov., an anaerobic, sulfur- and Fe-reducing bacterium isolated from the mangrove sediment.</title>
        <authorList>
            <person name="Qiu D."/>
        </authorList>
    </citation>
    <scope>NUCLEOTIDE SEQUENCE [LARGE SCALE GENOMIC DNA]</scope>
    <source>
        <strain evidence="1 2">DSM 12116</strain>
    </source>
</reference>
<organism evidence="1 2">
    <name type="scientific">Fusibacter paucivorans</name>
    <dbReference type="NCBI Taxonomy" id="76009"/>
    <lineage>
        <taxon>Bacteria</taxon>
        <taxon>Bacillati</taxon>
        <taxon>Bacillota</taxon>
        <taxon>Clostridia</taxon>
        <taxon>Eubacteriales</taxon>
        <taxon>Eubacteriales Family XII. Incertae Sedis</taxon>
        <taxon>Fusibacter</taxon>
    </lineage>
</organism>
<dbReference type="InterPro" id="IPR025459">
    <property type="entry name" value="DUF4279"/>
</dbReference>